<dbReference type="InterPro" id="IPR003594">
    <property type="entry name" value="HATPase_dom"/>
</dbReference>
<dbReference type="SMART" id="SM00388">
    <property type="entry name" value="HisKA"/>
    <property type="match status" value="1"/>
</dbReference>
<feature type="domain" description="Histidine kinase" evidence="6">
    <location>
        <begin position="284"/>
        <end position="498"/>
    </location>
</feature>
<comment type="catalytic activity">
    <reaction evidence="1">
        <text>ATP + protein L-histidine = ADP + protein N-phospho-L-histidine.</text>
        <dbReference type="EC" id="2.7.13.3"/>
    </reaction>
</comment>
<dbReference type="InterPro" id="IPR001610">
    <property type="entry name" value="PAC"/>
</dbReference>
<dbReference type="PRINTS" id="PR00344">
    <property type="entry name" value="BCTRLSENSOR"/>
</dbReference>
<dbReference type="FunFam" id="3.30.565.10:FF:000006">
    <property type="entry name" value="Sensor histidine kinase WalK"/>
    <property type="match status" value="1"/>
</dbReference>
<dbReference type="InParanoid" id="Q01UA9"/>
<name>Q01UA9_SOLUE</name>
<dbReference type="SUPFAM" id="SSF55874">
    <property type="entry name" value="ATPase domain of HSP90 chaperone/DNA topoisomerase II/histidine kinase"/>
    <property type="match status" value="1"/>
</dbReference>
<dbReference type="Gene3D" id="3.30.450.20">
    <property type="entry name" value="PAS domain"/>
    <property type="match status" value="2"/>
</dbReference>
<proteinExistence type="predicted"/>
<dbReference type="Pfam" id="PF00512">
    <property type="entry name" value="HisKA"/>
    <property type="match status" value="1"/>
</dbReference>
<evidence type="ECO:0000313" key="9">
    <source>
        <dbReference type="EMBL" id="ABJ86761.1"/>
    </source>
</evidence>
<evidence type="ECO:0000256" key="1">
    <source>
        <dbReference type="ARBA" id="ARBA00000085"/>
    </source>
</evidence>
<dbReference type="PROSITE" id="PS50109">
    <property type="entry name" value="HIS_KIN"/>
    <property type="match status" value="1"/>
</dbReference>
<evidence type="ECO:0000256" key="3">
    <source>
        <dbReference type="ARBA" id="ARBA00022553"/>
    </source>
</evidence>
<dbReference type="Pfam" id="PF13426">
    <property type="entry name" value="PAS_9"/>
    <property type="match status" value="2"/>
</dbReference>
<dbReference type="InterPro" id="IPR036097">
    <property type="entry name" value="HisK_dim/P_sf"/>
</dbReference>
<evidence type="ECO:0000259" key="7">
    <source>
        <dbReference type="PROSITE" id="PS50112"/>
    </source>
</evidence>
<dbReference type="EMBL" id="CP000473">
    <property type="protein sequence ID" value="ABJ86761.1"/>
    <property type="molecule type" value="Genomic_DNA"/>
</dbReference>
<keyword evidence="5 9" id="KW-0418">Kinase</keyword>
<organism evidence="9">
    <name type="scientific">Solibacter usitatus (strain Ellin6076)</name>
    <dbReference type="NCBI Taxonomy" id="234267"/>
    <lineage>
        <taxon>Bacteria</taxon>
        <taxon>Pseudomonadati</taxon>
        <taxon>Acidobacteriota</taxon>
        <taxon>Terriglobia</taxon>
        <taxon>Bryobacterales</taxon>
        <taxon>Solibacteraceae</taxon>
        <taxon>Candidatus Solibacter</taxon>
    </lineage>
</organism>
<dbReference type="InterPro" id="IPR005467">
    <property type="entry name" value="His_kinase_dom"/>
</dbReference>
<dbReference type="PROSITE" id="PS50113">
    <property type="entry name" value="PAC"/>
    <property type="match status" value="2"/>
</dbReference>
<dbReference type="NCBIfam" id="TIGR00229">
    <property type="entry name" value="sensory_box"/>
    <property type="match status" value="2"/>
</dbReference>
<dbReference type="InterPro" id="IPR004358">
    <property type="entry name" value="Sig_transdc_His_kin-like_C"/>
</dbReference>
<dbReference type="SUPFAM" id="SSF55785">
    <property type="entry name" value="PYP-like sensor domain (PAS domain)"/>
    <property type="match status" value="2"/>
</dbReference>
<dbReference type="KEGG" id="sus:Acid_5814"/>
<dbReference type="Gene3D" id="1.10.287.130">
    <property type="match status" value="1"/>
</dbReference>
<evidence type="ECO:0000256" key="4">
    <source>
        <dbReference type="ARBA" id="ARBA00022679"/>
    </source>
</evidence>
<dbReference type="InterPro" id="IPR003661">
    <property type="entry name" value="HisK_dim/P_dom"/>
</dbReference>
<dbReference type="eggNOG" id="COG2461">
    <property type="taxonomic scope" value="Bacteria"/>
</dbReference>
<feature type="domain" description="PAS" evidence="7">
    <location>
        <begin position="141"/>
        <end position="211"/>
    </location>
</feature>
<dbReference type="InterPro" id="IPR000700">
    <property type="entry name" value="PAS-assoc_C"/>
</dbReference>
<dbReference type="CDD" id="cd00082">
    <property type="entry name" value="HisKA"/>
    <property type="match status" value="1"/>
</dbReference>
<dbReference type="SMART" id="SM00091">
    <property type="entry name" value="PAS"/>
    <property type="match status" value="2"/>
</dbReference>
<evidence type="ECO:0000259" key="8">
    <source>
        <dbReference type="PROSITE" id="PS50113"/>
    </source>
</evidence>
<dbReference type="SUPFAM" id="SSF47384">
    <property type="entry name" value="Homodimeric domain of signal transducing histidine kinase"/>
    <property type="match status" value="1"/>
</dbReference>
<dbReference type="InterPro" id="IPR035965">
    <property type="entry name" value="PAS-like_dom_sf"/>
</dbReference>
<dbReference type="STRING" id="234267.Acid_5814"/>
<keyword evidence="4 9" id="KW-0808">Transferase</keyword>
<accession>Q01UA9</accession>
<dbReference type="InterPro" id="IPR000014">
    <property type="entry name" value="PAS"/>
</dbReference>
<dbReference type="OrthoDB" id="9815750at2"/>
<dbReference type="AlphaFoldDB" id="Q01UA9"/>
<dbReference type="InterPro" id="IPR052162">
    <property type="entry name" value="Sensor_kinase/Photoreceptor"/>
</dbReference>
<gene>
    <name evidence="9" type="ordered locus">Acid_5814</name>
</gene>
<feature type="domain" description="PAC" evidence="8">
    <location>
        <begin position="214"/>
        <end position="266"/>
    </location>
</feature>
<dbReference type="GO" id="GO:0000155">
    <property type="term" value="F:phosphorelay sensor kinase activity"/>
    <property type="evidence" value="ECO:0007669"/>
    <property type="project" value="InterPro"/>
</dbReference>
<evidence type="ECO:0000256" key="5">
    <source>
        <dbReference type="ARBA" id="ARBA00022777"/>
    </source>
</evidence>
<dbReference type="SMART" id="SM00086">
    <property type="entry name" value="PAC"/>
    <property type="match status" value="2"/>
</dbReference>
<feature type="domain" description="PAS" evidence="7">
    <location>
        <begin position="22"/>
        <end position="72"/>
    </location>
</feature>
<reference evidence="9" key="1">
    <citation type="submission" date="2006-10" db="EMBL/GenBank/DDBJ databases">
        <title>Complete sequence of Solibacter usitatus Ellin6076.</title>
        <authorList>
            <consortium name="US DOE Joint Genome Institute"/>
            <person name="Copeland A."/>
            <person name="Lucas S."/>
            <person name="Lapidus A."/>
            <person name="Barry K."/>
            <person name="Detter J.C."/>
            <person name="Glavina del Rio T."/>
            <person name="Hammon N."/>
            <person name="Israni S."/>
            <person name="Dalin E."/>
            <person name="Tice H."/>
            <person name="Pitluck S."/>
            <person name="Thompson L.S."/>
            <person name="Brettin T."/>
            <person name="Bruce D."/>
            <person name="Han C."/>
            <person name="Tapia R."/>
            <person name="Gilna P."/>
            <person name="Schmutz J."/>
            <person name="Larimer F."/>
            <person name="Land M."/>
            <person name="Hauser L."/>
            <person name="Kyrpides N."/>
            <person name="Mikhailova N."/>
            <person name="Janssen P.H."/>
            <person name="Kuske C.R."/>
            <person name="Richardson P."/>
        </authorList>
    </citation>
    <scope>NUCLEOTIDE SEQUENCE</scope>
    <source>
        <strain evidence="9">Ellin6076</strain>
    </source>
</reference>
<dbReference type="SMART" id="SM00387">
    <property type="entry name" value="HATPase_c"/>
    <property type="match status" value="1"/>
</dbReference>
<dbReference type="Gene3D" id="3.30.565.10">
    <property type="entry name" value="Histidine kinase-like ATPase, C-terminal domain"/>
    <property type="match status" value="1"/>
</dbReference>
<keyword evidence="3" id="KW-0597">Phosphoprotein</keyword>
<protein>
    <recommendedName>
        <fullName evidence="2">histidine kinase</fullName>
        <ecNumber evidence="2">2.7.13.3</ecNumber>
    </recommendedName>
</protein>
<dbReference type="eggNOG" id="COG4251">
    <property type="taxonomic scope" value="Bacteria"/>
</dbReference>
<evidence type="ECO:0000259" key="6">
    <source>
        <dbReference type="PROSITE" id="PS50109"/>
    </source>
</evidence>
<dbReference type="PROSITE" id="PS50112">
    <property type="entry name" value="PAS"/>
    <property type="match status" value="2"/>
</dbReference>
<evidence type="ECO:0000256" key="2">
    <source>
        <dbReference type="ARBA" id="ARBA00012438"/>
    </source>
</evidence>
<dbReference type="PANTHER" id="PTHR43304">
    <property type="entry name" value="PHYTOCHROME-LIKE PROTEIN CPH1"/>
    <property type="match status" value="1"/>
</dbReference>
<dbReference type="CDD" id="cd00130">
    <property type="entry name" value="PAS"/>
    <property type="match status" value="2"/>
</dbReference>
<dbReference type="EC" id="2.7.13.3" evidence="2"/>
<dbReference type="HOGENOM" id="CLU_000445_114_71_0"/>
<dbReference type="Pfam" id="PF02518">
    <property type="entry name" value="HATPase_c"/>
    <property type="match status" value="1"/>
</dbReference>
<feature type="domain" description="PAC" evidence="8">
    <location>
        <begin position="93"/>
        <end position="144"/>
    </location>
</feature>
<dbReference type="PANTHER" id="PTHR43304:SF1">
    <property type="entry name" value="PAC DOMAIN-CONTAINING PROTEIN"/>
    <property type="match status" value="1"/>
</dbReference>
<sequence>MRLSENREASSALTAHYDLLGPEEELTDFIEKVAIPLHWVAEDGTILWANAAELELLGYTREEYIGRNIRDFHVDAAVIEDILQRLSNDDSLSAFEARLRRKDGSIRDVSISSNVLRTGGKFVHTRCVTVDITEKKNASELQERMAAIVESSDDAILSKDLNGIIQSWNRGAERIFGYKADEIVGKHISTLAAPDAVDEIPNILDRLRRGERVDHYQTRRMTKDGRILTVSLTVSPIRDSSGVIVGASKVARDITERHQHERAICEANAALTRANSDLQQFVYSASHDLQEPLRMIAAFSGMLKKKFEGKLGPEADQYIELTLEGALRMEQLLKDLRSFAQISIGGEEPVEDVDAGATLDKTMDNLAVLIRDSGARITRTTLPHVRIHKFQLEQLFQNLIGNSIRYRSSAPPRIHVAAELGDKEWVFSVADNGIGIETQFKEQIFGMFKRLHSTAEYPGTGMGLAICQRIVDRVGGRIWVESEPGQGSKFFFTVPRQQN</sequence>
<dbReference type="InterPro" id="IPR036890">
    <property type="entry name" value="HATPase_C_sf"/>
</dbReference>